<dbReference type="Pfam" id="PF01168">
    <property type="entry name" value="Ala_racemase_N"/>
    <property type="match status" value="1"/>
</dbReference>
<dbReference type="Pfam" id="PF00842">
    <property type="entry name" value="Ala_racemase_C"/>
    <property type="match status" value="1"/>
</dbReference>
<dbReference type="PANTHER" id="PTHR30511:SF0">
    <property type="entry name" value="ALANINE RACEMASE, CATABOLIC-RELATED"/>
    <property type="match status" value="1"/>
</dbReference>
<dbReference type="InterPro" id="IPR029066">
    <property type="entry name" value="PLP-binding_barrel"/>
</dbReference>
<evidence type="ECO:0000256" key="1">
    <source>
        <dbReference type="ARBA" id="ARBA00000316"/>
    </source>
</evidence>
<evidence type="ECO:0000256" key="6">
    <source>
        <dbReference type="PIRSR" id="PIRSR600821-50"/>
    </source>
</evidence>
<dbReference type="GO" id="GO:0030170">
    <property type="term" value="F:pyridoxal phosphate binding"/>
    <property type="evidence" value="ECO:0007669"/>
    <property type="project" value="TreeGrafter"/>
</dbReference>
<dbReference type="InterPro" id="IPR011079">
    <property type="entry name" value="Ala_racemase_C"/>
</dbReference>
<comment type="catalytic activity">
    <reaction evidence="1">
        <text>L-alanine = D-alanine</text>
        <dbReference type="Rhea" id="RHEA:20249"/>
        <dbReference type="ChEBI" id="CHEBI:57416"/>
        <dbReference type="ChEBI" id="CHEBI:57972"/>
        <dbReference type="EC" id="5.1.1.1"/>
    </reaction>
</comment>
<dbReference type="InterPro" id="IPR009006">
    <property type="entry name" value="Ala_racemase/Decarboxylase_C"/>
</dbReference>
<dbReference type="SUPFAM" id="SSF51419">
    <property type="entry name" value="PLP-binding barrel"/>
    <property type="match status" value="1"/>
</dbReference>
<dbReference type="InterPro" id="IPR000821">
    <property type="entry name" value="Ala_racemase"/>
</dbReference>
<evidence type="ECO:0000313" key="10">
    <source>
        <dbReference type="Proteomes" id="UP000027647"/>
    </source>
</evidence>
<dbReference type="PRINTS" id="PR00992">
    <property type="entry name" value="ALARACEMASE"/>
</dbReference>
<dbReference type="SMART" id="SM01005">
    <property type="entry name" value="Ala_racemase_C"/>
    <property type="match status" value="1"/>
</dbReference>
<dbReference type="NCBIfam" id="TIGR00492">
    <property type="entry name" value="alr"/>
    <property type="match status" value="1"/>
</dbReference>
<protein>
    <recommendedName>
        <fullName evidence="3">alanine racemase</fullName>
        <ecNumber evidence="3">5.1.1.1</ecNumber>
    </recommendedName>
</protein>
<dbReference type="SUPFAM" id="SSF50621">
    <property type="entry name" value="Alanine racemase C-terminal domain-like"/>
    <property type="match status" value="1"/>
</dbReference>
<feature type="binding site" evidence="7">
    <location>
        <position position="299"/>
    </location>
    <ligand>
        <name>substrate</name>
    </ligand>
</feature>
<accession>A0A074MF75</accession>
<dbReference type="PANTHER" id="PTHR30511">
    <property type="entry name" value="ALANINE RACEMASE"/>
    <property type="match status" value="1"/>
</dbReference>
<dbReference type="Gene3D" id="3.20.20.10">
    <property type="entry name" value="Alanine racemase"/>
    <property type="match status" value="1"/>
</dbReference>
<name>A0A074MF75_ERYLO</name>
<dbReference type="GO" id="GO:0008784">
    <property type="term" value="F:alanine racemase activity"/>
    <property type="evidence" value="ECO:0007669"/>
    <property type="project" value="UniProtKB-EC"/>
</dbReference>
<dbReference type="EMBL" id="JMIW01000001">
    <property type="protein sequence ID" value="KEO91435.1"/>
    <property type="molecule type" value="Genomic_DNA"/>
</dbReference>
<dbReference type="Gene3D" id="2.40.37.10">
    <property type="entry name" value="Lyase, Ornithine Decarboxylase, Chain A, domain 1"/>
    <property type="match status" value="1"/>
</dbReference>
<keyword evidence="10" id="KW-1185">Reference proteome</keyword>
<dbReference type="AlphaFoldDB" id="A0A074MF75"/>
<evidence type="ECO:0000313" key="9">
    <source>
        <dbReference type="EMBL" id="KEO91435.1"/>
    </source>
</evidence>
<feature type="domain" description="Alanine racemase C-terminal" evidence="8">
    <location>
        <begin position="230"/>
        <end position="347"/>
    </location>
</feature>
<dbReference type="GO" id="GO:0005829">
    <property type="term" value="C:cytosol"/>
    <property type="evidence" value="ECO:0007669"/>
    <property type="project" value="TreeGrafter"/>
</dbReference>
<keyword evidence="5" id="KW-0413">Isomerase</keyword>
<feature type="binding site" evidence="7">
    <location>
        <position position="135"/>
    </location>
    <ligand>
        <name>substrate</name>
    </ligand>
</feature>
<feature type="modified residue" description="N6-(pyridoxal phosphate)lysine" evidence="6">
    <location>
        <position position="41"/>
    </location>
</feature>
<proteinExistence type="predicted"/>
<dbReference type="InterPro" id="IPR001608">
    <property type="entry name" value="Ala_racemase_N"/>
</dbReference>
<evidence type="ECO:0000256" key="7">
    <source>
        <dbReference type="PIRSR" id="PIRSR600821-52"/>
    </source>
</evidence>
<evidence type="ECO:0000259" key="8">
    <source>
        <dbReference type="SMART" id="SM01005"/>
    </source>
</evidence>
<evidence type="ECO:0000256" key="5">
    <source>
        <dbReference type="ARBA" id="ARBA00023235"/>
    </source>
</evidence>
<comment type="caution">
    <text evidence="9">The sequence shown here is derived from an EMBL/GenBank/DDBJ whole genome shotgun (WGS) entry which is preliminary data.</text>
</comment>
<dbReference type="Proteomes" id="UP000027647">
    <property type="component" value="Unassembled WGS sequence"/>
</dbReference>
<sequence>MQTMLPPEPTLRLSIDSHALAHNWRELDALSGDAAAGAAIKANCYGLGIDHCLPTLRDEGCENFFVAHWSEVDAARAHVPAHKIAVLHGPMRDSDVAYAKATGAVPVINSLSQARRWTQGAGQTCHLMIDTGINRLGISPGEISDPAIKALNIDTVMSHLSSADEESDANRQQLKAFRECLPHLSFKKASLANSAGIALGADYAFDLTRPGLALYGGVPRPELQDTIRQVAYVEVAVIQTRILSAGDAVGYNGAYIAETPMPVATVSLGYADGFLRVRGPGNALMYGEARLPILGKVSMDMVVVDLSAAPGIAEGDWLQVPFNLPDAAQQSTLSQYELLTVLGSRWG</sequence>
<organism evidence="9 10">
    <name type="scientific">Erythrobacter longus</name>
    <dbReference type="NCBI Taxonomy" id="1044"/>
    <lineage>
        <taxon>Bacteria</taxon>
        <taxon>Pseudomonadati</taxon>
        <taxon>Pseudomonadota</taxon>
        <taxon>Alphaproteobacteria</taxon>
        <taxon>Sphingomonadales</taxon>
        <taxon>Erythrobacteraceae</taxon>
        <taxon>Erythrobacter/Porphyrobacter group</taxon>
        <taxon>Erythrobacter</taxon>
    </lineage>
</organism>
<dbReference type="eggNOG" id="COG0787">
    <property type="taxonomic scope" value="Bacteria"/>
</dbReference>
<gene>
    <name evidence="9" type="ORF">EH31_01860</name>
</gene>
<comment type="cofactor">
    <cofactor evidence="2 6">
        <name>pyridoxal 5'-phosphate</name>
        <dbReference type="ChEBI" id="CHEBI:597326"/>
    </cofactor>
</comment>
<dbReference type="EC" id="5.1.1.1" evidence="3"/>
<reference evidence="9 10" key="1">
    <citation type="submission" date="2014-04" db="EMBL/GenBank/DDBJ databases">
        <title>A comprehensive comparison of genomes of Erythrobacter spp. strains.</title>
        <authorList>
            <person name="Zheng Q."/>
        </authorList>
    </citation>
    <scope>NUCLEOTIDE SEQUENCE [LARGE SCALE GENOMIC DNA]</scope>
    <source>
        <strain evidence="9 10">DSM 6997</strain>
    </source>
</reference>
<keyword evidence="4 6" id="KW-0663">Pyridoxal phosphate</keyword>
<dbReference type="GO" id="GO:0030632">
    <property type="term" value="P:D-alanine biosynthetic process"/>
    <property type="evidence" value="ECO:0007669"/>
    <property type="project" value="TreeGrafter"/>
</dbReference>
<evidence type="ECO:0000256" key="3">
    <source>
        <dbReference type="ARBA" id="ARBA00013089"/>
    </source>
</evidence>
<dbReference type="STRING" id="1044.EH31_01860"/>
<evidence type="ECO:0000256" key="4">
    <source>
        <dbReference type="ARBA" id="ARBA00022898"/>
    </source>
</evidence>
<evidence type="ECO:0000256" key="2">
    <source>
        <dbReference type="ARBA" id="ARBA00001933"/>
    </source>
</evidence>